<comment type="pathway">
    <text evidence="1 6">Carbohydrate biosynthesis; dTDP-L-rhamnose biosynthesis.</text>
</comment>
<dbReference type="Pfam" id="PF04321">
    <property type="entry name" value="RmlD_sub_bind"/>
    <property type="match status" value="1"/>
</dbReference>
<reference evidence="9" key="1">
    <citation type="journal article" date="2019" name="Int. J. Syst. Evol. Microbiol.">
        <title>The Global Catalogue of Microorganisms (GCM) 10K type strain sequencing project: providing services to taxonomists for standard genome sequencing and annotation.</title>
        <authorList>
            <consortium name="The Broad Institute Genomics Platform"/>
            <consortium name="The Broad Institute Genome Sequencing Center for Infectious Disease"/>
            <person name="Wu L."/>
            <person name="Ma J."/>
        </authorList>
    </citation>
    <scope>NUCLEOTIDE SEQUENCE [LARGE SCALE GENOMIC DNA]</scope>
    <source>
        <strain evidence="9">CGMCC 1.7003</strain>
    </source>
</reference>
<evidence type="ECO:0000256" key="3">
    <source>
        <dbReference type="ARBA" id="ARBA00012929"/>
    </source>
</evidence>
<evidence type="ECO:0000256" key="1">
    <source>
        <dbReference type="ARBA" id="ARBA00004781"/>
    </source>
</evidence>
<evidence type="ECO:0000256" key="5">
    <source>
        <dbReference type="ARBA" id="ARBA00048200"/>
    </source>
</evidence>
<evidence type="ECO:0000256" key="2">
    <source>
        <dbReference type="ARBA" id="ARBA00010944"/>
    </source>
</evidence>
<name>A0ABQ3KZQ1_9ALTE</name>
<keyword evidence="9" id="KW-1185">Reference proteome</keyword>
<sequence length="317" mass="35551">MNILCGNNNIVLLGGNGLLGFELNQTLSTLHRVFAPSRADLNVTDFTALIAYLEKIRPAVIVNAVAWTDVELAESSSVLAFLLNAELPKVLALYSARTGARVIHFSTDYVFSGEGQQGWREEDITEPATVYGKSKRQGELYIASYTENYLIFRVSWLYGWRRSNFLLKFLSLAALRDKLSMVDDQIGAPTPAWAIAQVMPSIINLSTERCLHSGIYHLATKGKTSWYGFATEILNHAYLMGFLLKLQADNLLAITSDCYQTSAARPKNSMFNLAKIEHDFNVVLPDWKEGLALTFQQLLADERYKPLLEKFVQGRLN</sequence>
<dbReference type="EC" id="1.1.1.133" evidence="3 6"/>
<comment type="caution">
    <text evidence="8">The sequence shown here is derived from an EMBL/GenBank/DDBJ whole genome shotgun (WGS) entry which is preliminary data.</text>
</comment>
<dbReference type="RefSeq" id="WP_189432254.1">
    <property type="nucleotide sequence ID" value="NZ_BNAO01000003.1"/>
</dbReference>
<keyword evidence="6" id="KW-0560">Oxidoreductase</keyword>
<evidence type="ECO:0000313" key="8">
    <source>
        <dbReference type="EMBL" id="GHG67933.1"/>
    </source>
</evidence>
<dbReference type="Gene3D" id="3.40.50.720">
    <property type="entry name" value="NAD(P)-binding Rossmann-like Domain"/>
    <property type="match status" value="1"/>
</dbReference>
<dbReference type="PANTHER" id="PTHR10491">
    <property type="entry name" value="DTDP-4-DEHYDRORHAMNOSE REDUCTASE"/>
    <property type="match status" value="1"/>
</dbReference>
<accession>A0ABQ3KZQ1</accession>
<evidence type="ECO:0000256" key="4">
    <source>
        <dbReference type="ARBA" id="ARBA00017099"/>
    </source>
</evidence>
<dbReference type="Proteomes" id="UP000659697">
    <property type="component" value="Unassembled WGS sequence"/>
</dbReference>
<evidence type="ECO:0000256" key="6">
    <source>
        <dbReference type="RuleBase" id="RU364082"/>
    </source>
</evidence>
<keyword evidence="6" id="KW-0521">NADP</keyword>
<dbReference type="CDD" id="cd05254">
    <property type="entry name" value="dTDP_HR_like_SDR_e"/>
    <property type="match status" value="1"/>
</dbReference>
<comment type="function">
    <text evidence="6">Catalyzes the reduction of dTDP-6-deoxy-L-lyxo-4-hexulose to yield dTDP-L-rhamnose.</text>
</comment>
<comment type="cofactor">
    <cofactor evidence="6">
        <name>Mg(2+)</name>
        <dbReference type="ChEBI" id="CHEBI:18420"/>
    </cofactor>
    <text evidence="6">Binds 1 Mg(2+) ion per monomer.</text>
</comment>
<feature type="domain" description="RmlD-like substrate binding" evidence="7">
    <location>
        <begin position="9"/>
        <end position="298"/>
    </location>
</feature>
<comment type="similarity">
    <text evidence="2 6">Belongs to the dTDP-4-dehydrorhamnose reductase family.</text>
</comment>
<dbReference type="Gene3D" id="3.90.25.10">
    <property type="entry name" value="UDP-galactose 4-epimerase, domain 1"/>
    <property type="match status" value="1"/>
</dbReference>
<dbReference type="InterPro" id="IPR005913">
    <property type="entry name" value="dTDP_dehydrorham_reduct"/>
</dbReference>
<evidence type="ECO:0000259" key="7">
    <source>
        <dbReference type="Pfam" id="PF04321"/>
    </source>
</evidence>
<organism evidence="8 9">
    <name type="scientific">Alishewanella longhuensis</name>
    <dbReference type="NCBI Taxonomy" id="1091037"/>
    <lineage>
        <taxon>Bacteria</taxon>
        <taxon>Pseudomonadati</taxon>
        <taxon>Pseudomonadota</taxon>
        <taxon>Gammaproteobacteria</taxon>
        <taxon>Alteromonadales</taxon>
        <taxon>Alteromonadaceae</taxon>
        <taxon>Alishewanella</taxon>
    </lineage>
</organism>
<dbReference type="NCBIfam" id="TIGR01214">
    <property type="entry name" value="rmlD"/>
    <property type="match status" value="1"/>
</dbReference>
<proteinExistence type="inferred from homology"/>
<dbReference type="EMBL" id="BNAO01000003">
    <property type="protein sequence ID" value="GHG67933.1"/>
    <property type="molecule type" value="Genomic_DNA"/>
</dbReference>
<dbReference type="PANTHER" id="PTHR10491:SF4">
    <property type="entry name" value="METHIONINE ADENOSYLTRANSFERASE 2 SUBUNIT BETA"/>
    <property type="match status" value="1"/>
</dbReference>
<evidence type="ECO:0000313" key="9">
    <source>
        <dbReference type="Proteomes" id="UP000659697"/>
    </source>
</evidence>
<protein>
    <recommendedName>
        <fullName evidence="4 6">dTDP-4-dehydrorhamnose reductase</fullName>
        <ecNumber evidence="3 6">1.1.1.133</ecNumber>
    </recommendedName>
</protein>
<dbReference type="InterPro" id="IPR029903">
    <property type="entry name" value="RmlD-like-bd"/>
</dbReference>
<gene>
    <name evidence="8" type="ORF">GCM10010919_16990</name>
</gene>
<dbReference type="InterPro" id="IPR036291">
    <property type="entry name" value="NAD(P)-bd_dom_sf"/>
</dbReference>
<comment type="catalytic activity">
    <reaction evidence="5 6">
        <text>dTDP-beta-L-rhamnose + NADP(+) = dTDP-4-dehydro-beta-L-rhamnose + NADPH + H(+)</text>
        <dbReference type="Rhea" id="RHEA:21796"/>
        <dbReference type="ChEBI" id="CHEBI:15378"/>
        <dbReference type="ChEBI" id="CHEBI:57510"/>
        <dbReference type="ChEBI" id="CHEBI:57783"/>
        <dbReference type="ChEBI" id="CHEBI:58349"/>
        <dbReference type="ChEBI" id="CHEBI:62830"/>
        <dbReference type="EC" id="1.1.1.133"/>
    </reaction>
</comment>
<dbReference type="SUPFAM" id="SSF51735">
    <property type="entry name" value="NAD(P)-binding Rossmann-fold domains"/>
    <property type="match status" value="1"/>
</dbReference>